<dbReference type="KEGG" id="sio:DW64_06840"/>
<dbReference type="KEGG" id="siz:SI82_06960"/>
<feature type="transmembrane region" description="Helical" evidence="1">
    <location>
        <begin position="57"/>
        <end position="75"/>
    </location>
</feature>
<accession>A0A3L8GHP9</accession>
<dbReference type="OrthoDB" id="10004343at2"/>
<evidence type="ECO:0000256" key="1">
    <source>
        <dbReference type="SAM" id="Phobius"/>
    </source>
</evidence>
<feature type="transmembrane region" description="Helical" evidence="1">
    <location>
        <begin position="115"/>
        <end position="133"/>
    </location>
</feature>
<proteinExistence type="predicted"/>
<reference evidence="2 4" key="1">
    <citation type="journal article" date="2014" name="Genome Announc.">
        <title>Complete Genome Sequence of a Virulent Strain, Streptococcus iniae ISET0901, Isolated from Diseased Tilapia.</title>
        <authorList>
            <person name="Pridgeon J.W."/>
            <person name="Zhang D."/>
            <person name="Zhang L."/>
        </authorList>
    </citation>
    <scope>NUCLEOTIDE SEQUENCE [LARGE SCALE GENOMIC DNA]</scope>
    <source>
        <strain evidence="2 4">ISET0901</strain>
    </source>
</reference>
<feature type="transmembrane region" description="Helical" evidence="1">
    <location>
        <begin position="180"/>
        <end position="202"/>
    </location>
</feature>
<organism evidence="3 5">
    <name type="scientific">Streptococcus iniae</name>
    <name type="common">Streptococcus shiloi</name>
    <dbReference type="NCBI Taxonomy" id="1346"/>
    <lineage>
        <taxon>Bacteria</taxon>
        <taxon>Bacillati</taxon>
        <taxon>Bacillota</taxon>
        <taxon>Bacilli</taxon>
        <taxon>Lactobacillales</taxon>
        <taxon>Streptococcaceae</taxon>
        <taxon>Streptococcus</taxon>
    </lineage>
</organism>
<keyword evidence="4" id="KW-1185">Reference proteome</keyword>
<dbReference type="AlphaFoldDB" id="A0A3L8GHP9"/>
<evidence type="ECO:0000313" key="5">
    <source>
        <dbReference type="Proteomes" id="UP000269148"/>
    </source>
</evidence>
<keyword evidence="1" id="KW-0812">Transmembrane</keyword>
<dbReference type="STRING" id="1346.BMF34_06890"/>
<keyword evidence="1" id="KW-0472">Membrane</keyword>
<keyword evidence="1" id="KW-1133">Transmembrane helix</keyword>
<protein>
    <submittedName>
        <fullName evidence="2">Membrane protein</fullName>
    </submittedName>
</protein>
<dbReference type="EMBL" id="CP007586">
    <property type="protein sequence ID" value="AHY16170.1"/>
    <property type="molecule type" value="Genomic_DNA"/>
</dbReference>
<gene>
    <name evidence="3" type="ORF">DIY07_07050</name>
    <name evidence="2" type="ORF">DQ08_06855</name>
</gene>
<sequence length="209" mass="24807">MILYKIFLRLLNIMTTWTICFLLLTVYNEDQNINIVQLVENQLLDPFPLLAGQRINYIRIIMLLGLNYICFWSSYRLMAEIPCTIKEIIRSHCKTLFHYQLSITKLILDAYYREFLYLATCVCSVLLVINPPTSALFDIIYLLSIWFLVDCISYFWISYFATDSLATIVLISMEIIFRYILIKMIVILFLGILFYCFLMYLLEVKDVRN</sequence>
<feature type="transmembrane region" description="Helical" evidence="1">
    <location>
        <begin position="7"/>
        <end position="27"/>
    </location>
</feature>
<dbReference type="Proteomes" id="UP000269148">
    <property type="component" value="Unassembled WGS sequence"/>
</dbReference>
<dbReference type="Proteomes" id="UP000025245">
    <property type="component" value="Chromosome"/>
</dbReference>
<reference evidence="3 5" key="2">
    <citation type="submission" date="2018-06" db="EMBL/GenBank/DDBJ databases">
        <title>Mutators as drivers of adaptation in pathogenic bacteria and a risk factor for host jumps and vaccine escape.</title>
        <authorList>
            <person name="Barnes A.C."/>
            <person name="Silayeva O."/>
        </authorList>
    </citation>
    <scope>NUCLEOTIDE SEQUENCE [LARGE SCALE GENOMIC DNA]</scope>
    <source>
        <strain evidence="3 5">QMA0445</strain>
    </source>
</reference>
<evidence type="ECO:0000313" key="2">
    <source>
        <dbReference type="EMBL" id="AHY16170.1"/>
    </source>
</evidence>
<name>A0A3L8GHP9_STRIN</name>
<evidence type="ECO:0000313" key="4">
    <source>
        <dbReference type="Proteomes" id="UP000025245"/>
    </source>
</evidence>
<dbReference type="SMR" id="A0A3L8GHP9"/>
<evidence type="ECO:0000313" key="3">
    <source>
        <dbReference type="EMBL" id="RLU56157.1"/>
    </source>
</evidence>
<dbReference type="KEGG" id="siq:DQ08_06855"/>
<dbReference type="EMBL" id="QLQD01000063">
    <property type="protein sequence ID" value="RLU56157.1"/>
    <property type="molecule type" value="Genomic_DNA"/>
</dbReference>